<dbReference type="GO" id="GO:0020037">
    <property type="term" value="F:heme binding"/>
    <property type="evidence" value="ECO:0007669"/>
    <property type="project" value="InterPro"/>
</dbReference>
<evidence type="ECO:0000256" key="1">
    <source>
        <dbReference type="ARBA" id="ARBA00001971"/>
    </source>
</evidence>
<gene>
    <name evidence="18" type="ORF">BDV25DRAFT_147480</name>
</gene>
<evidence type="ECO:0000256" key="11">
    <source>
        <dbReference type="ARBA" id="ARBA00023033"/>
    </source>
</evidence>
<dbReference type="OrthoDB" id="3945418at2759"/>
<comment type="catalytic activity">
    <reaction evidence="13">
        <text>7-methylmellein + 3 reduced [NADPH--hemoprotein reductase] + 3 O2 = 7-carboxymellein + 3 oxidized [NADPH--hemoprotein reductase] + 4 H2O + 4 H(+)</text>
        <dbReference type="Rhea" id="RHEA:72771"/>
        <dbReference type="Rhea" id="RHEA-COMP:11964"/>
        <dbReference type="Rhea" id="RHEA-COMP:11965"/>
        <dbReference type="ChEBI" id="CHEBI:15377"/>
        <dbReference type="ChEBI" id="CHEBI:15378"/>
        <dbReference type="ChEBI" id="CHEBI:15379"/>
        <dbReference type="ChEBI" id="CHEBI:57618"/>
        <dbReference type="ChEBI" id="CHEBI:58210"/>
        <dbReference type="ChEBI" id="CHEBI:192524"/>
        <dbReference type="ChEBI" id="CHEBI:192525"/>
    </reaction>
    <physiologicalReaction direction="left-to-right" evidence="13">
        <dbReference type="Rhea" id="RHEA:72772"/>
    </physiologicalReaction>
</comment>
<protein>
    <recommendedName>
        <fullName evidence="14">Cytochrome P450 monooxygenase otaC</fullName>
    </recommendedName>
</protein>
<dbReference type="GO" id="GO:0016020">
    <property type="term" value="C:membrane"/>
    <property type="evidence" value="ECO:0007669"/>
    <property type="project" value="UniProtKB-SubCell"/>
</dbReference>
<evidence type="ECO:0000256" key="6">
    <source>
        <dbReference type="ARBA" id="ARBA00022692"/>
    </source>
</evidence>
<evidence type="ECO:0000256" key="5">
    <source>
        <dbReference type="ARBA" id="ARBA00022617"/>
    </source>
</evidence>
<dbReference type="PANTHER" id="PTHR24305">
    <property type="entry name" value="CYTOCHROME P450"/>
    <property type="match status" value="1"/>
</dbReference>
<evidence type="ECO:0000256" key="7">
    <source>
        <dbReference type="ARBA" id="ARBA00022723"/>
    </source>
</evidence>
<comment type="similarity">
    <text evidence="4 16">Belongs to the cytochrome P450 family.</text>
</comment>
<evidence type="ECO:0000256" key="2">
    <source>
        <dbReference type="ARBA" id="ARBA00004167"/>
    </source>
</evidence>
<proteinExistence type="inferred from homology"/>
<evidence type="ECO:0000313" key="19">
    <source>
        <dbReference type="Proteomes" id="UP000325780"/>
    </source>
</evidence>
<keyword evidence="10 15" id="KW-0408">Iron</keyword>
<keyword evidence="6 17" id="KW-0812">Transmembrane</keyword>
<keyword evidence="9 16" id="KW-0560">Oxidoreductase</keyword>
<keyword evidence="12 17" id="KW-0472">Membrane</keyword>
<dbReference type="PROSITE" id="PS00086">
    <property type="entry name" value="CYTOCHROME_P450"/>
    <property type="match status" value="1"/>
</dbReference>
<evidence type="ECO:0000256" key="12">
    <source>
        <dbReference type="ARBA" id="ARBA00023136"/>
    </source>
</evidence>
<organism evidence="18 19">
    <name type="scientific">Aspergillus avenaceus</name>
    <dbReference type="NCBI Taxonomy" id="36643"/>
    <lineage>
        <taxon>Eukaryota</taxon>
        <taxon>Fungi</taxon>
        <taxon>Dikarya</taxon>
        <taxon>Ascomycota</taxon>
        <taxon>Pezizomycotina</taxon>
        <taxon>Eurotiomycetes</taxon>
        <taxon>Eurotiomycetidae</taxon>
        <taxon>Eurotiales</taxon>
        <taxon>Aspergillaceae</taxon>
        <taxon>Aspergillus</taxon>
        <taxon>Aspergillus subgen. Circumdati</taxon>
    </lineage>
</organism>
<dbReference type="Gene3D" id="1.10.630.10">
    <property type="entry name" value="Cytochrome P450"/>
    <property type="match status" value="1"/>
</dbReference>
<evidence type="ECO:0000256" key="4">
    <source>
        <dbReference type="ARBA" id="ARBA00010617"/>
    </source>
</evidence>
<evidence type="ECO:0000256" key="8">
    <source>
        <dbReference type="ARBA" id="ARBA00022989"/>
    </source>
</evidence>
<dbReference type="PANTHER" id="PTHR24305:SF166">
    <property type="entry name" value="CYTOCHROME P450 12A4, MITOCHONDRIAL-RELATED"/>
    <property type="match status" value="1"/>
</dbReference>
<accession>A0A5N6U8V8</accession>
<dbReference type="FunFam" id="1.10.630.10:FF:000069">
    <property type="entry name" value="Cytochrome P450, putative (Eurofung)"/>
    <property type="match status" value="1"/>
</dbReference>
<dbReference type="EMBL" id="ML742028">
    <property type="protein sequence ID" value="KAE8154551.1"/>
    <property type="molecule type" value="Genomic_DNA"/>
</dbReference>
<comment type="cofactor">
    <cofactor evidence="1 15">
        <name>heme</name>
        <dbReference type="ChEBI" id="CHEBI:30413"/>
    </cofactor>
</comment>
<keyword evidence="7 15" id="KW-0479">Metal-binding</keyword>
<dbReference type="Pfam" id="PF00067">
    <property type="entry name" value="p450"/>
    <property type="match status" value="1"/>
</dbReference>
<evidence type="ECO:0000256" key="10">
    <source>
        <dbReference type="ARBA" id="ARBA00023004"/>
    </source>
</evidence>
<evidence type="ECO:0000256" key="16">
    <source>
        <dbReference type="RuleBase" id="RU000461"/>
    </source>
</evidence>
<comment type="subcellular location">
    <subcellularLocation>
        <location evidence="2">Membrane</location>
        <topology evidence="2">Single-pass membrane protein</topology>
    </subcellularLocation>
</comment>
<dbReference type="Proteomes" id="UP000325780">
    <property type="component" value="Unassembled WGS sequence"/>
</dbReference>
<evidence type="ECO:0000313" key="18">
    <source>
        <dbReference type="EMBL" id="KAE8154551.1"/>
    </source>
</evidence>
<dbReference type="SUPFAM" id="SSF48264">
    <property type="entry name" value="Cytochrome P450"/>
    <property type="match status" value="1"/>
</dbReference>
<evidence type="ECO:0000256" key="9">
    <source>
        <dbReference type="ARBA" id="ARBA00023002"/>
    </source>
</evidence>
<keyword evidence="5 15" id="KW-0349">Heme</keyword>
<comment type="pathway">
    <text evidence="3">Mycotoxin biosynthesis.</text>
</comment>
<dbReference type="GO" id="GO:0005506">
    <property type="term" value="F:iron ion binding"/>
    <property type="evidence" value="ECO:0007669"/>
    <property type="project" value="InterPro"/>
</dbReference>
<name>A0A5N6U8V8_ASPAV</name>
<dbReference type="GO" id="GO:0004497">
    <property type="term" value="F:monooxygenase activity"/>
    <property type="evidence" value="ECO:0007669"/>
    <property type="project" value="UniProtKB-KW"/>
</dbReference>
<dbReference type="InterPro" id="IPR050121">
    <property type="entry name" value="Cytochrome_P450_monoxygenase"/>
</dbReference>
<dbReference type="GO" id="GO:0016705">
    <property type="term" value="F:oxidoreductase activity, acting on paired donors, with incorporation or reduction of molecular oxygen"/>
    <property type="evidence" value="ECO:0007669"/>
    <property type="project" value="InterPro"/>
</dbReference>
<dbReference type="InterPro" id="IPR036396">
    <property type="entry name" value="Cyt_P450_sf"/>
</dbReference>
<reference evidence="18 19" key="1">
    <citation type="submission" date="2019-04" db="EMBL/GenBank/DDBJ databases">
        <title>Friends and foes A comparative genomics study of 23 Aspergillus species from section Flavi.</title>
        <authorList>
            <consortium name="DOE Joint Genome Institute"/>
            <person name="Kjaerbolling I."/>
            <person name="Vesth T."/>
            <person name="Frisvad J.C."/>
            <person name="Nybo J.L."/>
            <person name="Theobald S."/>
            <person name="Kildgaard S."/>
            <person name="Isbrandt T."/>
            <person name="Kuo A."/>
            <person name="Sato A."/>
            <person name="Lyhne E.K."/>
            <person name="Kogle M.E."/>
            <person name="Wiebenga A."/>
            <person name="Kun R.S."/>
            <person name="Lubbers R.J."/>
            <person name="Makela M.R."/>
            <person name="Barry K."/>
            <person name="Chovatia M."/>
            <person name="Clum A."/>
            <person name="Daum C."/>
            <person name="Haridas S."/>
            <person name="He G."/>
            <person name="LaButti K."/>
            <person name="Lipzen A."/>
            <person name="Mondo S."/>
            <person name="Riley R."/>
            <person name="Salamov A."/>
            <person name="Simmons B.A."/>
            <person name="Magnuson J.K."/>
            <person name="Henrissat B."/>
            <person name="Mortensen U.H."/>
            <person name="Larsen T.O."/>
            <person name="Devries R.P."/>
            <person name="Grigoriev I.V."/>
            <person name="Machida M."/>
            <person name="Baker S.E."/>
            <person name="Andersen M.R."/>
        </authorList>
    </citation>
    <scope>NUCLEOTIDE SEQUENCE [LARGE SCALE GENOMIC DNA]</scope>
    <source>
        <strain evidence="18 19">IBT 18842</strain>
    </source>
</reference>
<dbReference type="InterPro" id="IPR017972">
    <property type="entry name" value="Cyt_P450_CS"/>
</dbReference>
<sequence length="518" mass="59523">MGCTQYVVTALQPLLESPIVLCTSILVALVLYSVLLGIYRITLHPLAKFPGPKLAAFTQWYETYFEFFKSPGGQFLWHYRKLHEKYGPIIRLSPYEIHIQDSSFFEEIYSQSLPWDKPKWLEHRFNNANGLFPTSEHEIHRHRRAALNPFFSKRAISNAAPMMQEQLSKVCDRLRREYQGTGKVFRLDWMMGCVASDIIVRYCFDRGYGFLDAPDFKSPFIQALFDLLDGVHLITQFPWVATIFNALPQGLVEAMQPGLKSVNHYNKEMANQISDILRKDKEKSFEKKNVFNALLDSDLPPQELTLPRLQQEAITVIGAGFDTTRYALSVASFHIINTPGIYKRLRDELEAAIPDPSNIPSLTELEKLPYLTGCIQECVRMSYGVSQRAFRISDKISLTYKDFVIPPGTVISMDNYSVAHDEEIFPDSYTFKPERWLDDPVAPDGRKLSRYLVSFGRGTRSCLGINLAYAEMYLTLANVYRSFEFELFETDRSSVDCYRDMFLPHPKPGSQGVRVRVK</sequence>
<evidence type="ECO:0000256" key="3">
    <source>
        <dbReference type="ARBA" id="ARBA00004685"/>
    </source>
</evidence>
<keyword evidence="11 16" id="KW-0503">Monooxygenase</keyword>
<dbReference type="InterPro" id="IPR002401">
    <property type="entry name" value="Cyt_P450_E_grp-I"/>
</dbReference>
<evidence type="ECO:0000256" key="13">
    <source>
        <dbReference type="ARBA" id="ARBA00051517"/>
    </source>
</evidence>
<evidence type="ECO:0000256" key="14">
    <source>
        <dbReference type="ARBA" id="ARBA00069646"/>
    </source>
</evidence>
<evidence type="ECO:0000256" key="15">
    <source>
        <dbReference type="PIRSR" id="PIRSR602401-1"/>
    </source>
</evidence>
<feature type="binding site" description="axial binding residue" evidence="15">
    <location>
        <position position="462"/>
    </location>
    <ligand>
        <name>heme</name>
        <dbReference type="ChEBI" id="CHEBI:30413"/>
    </ligand>
    <ligandPart>
        <name>Fe</name>
        <dbReference type="ChEBI" id="CHEBI:18248"/>
    </ligandPart>
</feature>
<dbReference type="AlphaFoldDB" id="A0A5N6U8V8"/>
<dbReference type="CDD" id="cd11062">
    <property type="entry name" value="CYP58-like"/>
    <property type="match status" value="1"/>
</dbReference>
<evidence type="ECO:0000256" key="17">
    <source>
        <dbReference type="SAM" id="Phobius"/>
    </source>
</evidence>
<feature type="transmembrane region" description="Helical" evidence="17">
    <location>
        <begin position="18"/>
        <end position="39"/>
    </location>
</feature>
<dbReference type="InterPro" id="IPR001128">
    <property type="entry name" value="Cyt_P450"/>
</dbReference>
<keyword evidence="19" id="KW-1185">Reference proteome</keyword>
<dbReference type="PRINTS" id="PR00463">
    <property type="entry name" value="EP450I"/>
</dbReference>
<keyword evidence="8 17" id="KW-1133">Transmembrane helix</keyword>